<evidence type="ECO:0000313" key="7">
    <source>
        <dbReference type="Proteomes" id="UP000774699"/>
    </source>
</evidence>
<dbReference type="GO" id="GO:0006352">
    <property type="term" value="P:DNA-templated transcription initiation"/>
    <property type="evidence" value="ECO:0007669"/>
    <property type="project" value="InterPro"/>
</dbReference>
<comment type="subunit">
    <text evidence="4">Part of the RNA polymerase complex. Forms a stalk with Rpo4 that extends from the main structure.</text>
</comment>
<keyword evidence="2 4" id="KW-0240">DNA-directed RNA polymerase</keyword>
<comment type="similarity">
    <text evidence="1 4">Belongs to the eukaryotic RPB7/RPC8 RNA polymerase subunit family.</text>
</comment>
<dbReference type="InterPro" id="IPR003029">
    <property type="entry name" value="S1_domain"/>
</dbReference>
<dbReference type="Pfam" id="PF03876">
    <property type="entry name" value="SHS2_Rpb7-N"/>
    <property type="match status" value="1"/>
</dbReference>
<dbReference type="InterPro" id="IPR004519">
    <property type="entry name" value="RNAP_E/RPC8"/>
</dbReference>
<dbReference type="InterPro" id="IPR012340">
    <property type="entry name" value="NA-bd_OB-fold"/>
</dbReference>
<keyword evidence="3 4" id="KW-0804">Transcription</keyword>
<sequence>MYTLATIRDTIRVTPNKFTSDLNQSILTIVRGDLEGLVDSELGVVVAVTDAKRRGEGKIVPGDAAAYFDSEVTLLTYKPQVNETVEGFISEATEFGAFLKIGPVEGLIHVSQIADDFITYDAKVPGFVGRDSKRTLKVGDQVMARIVSVSMKNTIPDSKIGLTMRQPGLGKKEWAKLKKVVRTEKKKAPPKGGDSE</sequence>
<evidence type="ECO:0000313" key="6">
    <source>
        <dbReference type="EMBL" id="MBM3281891.1"/>
    </source>
</evidence>
<feature type="domain" description="S1 motif" evidence="5">
    <location>
        <begin position="82"/>
        <end position="165"/>
    </location>
</feature>
<dbReference type="PANTHER" id="PTHR12709">
    <property type="entry name" value="DNA-DIRECTED RNA POLYMERASE II, III"/>
    <property type="match status" value="1"/>
</dbReference>
<comment type="subcellular location">
    <subcellularLocation>
        <location evidence="4">Cytoplasm</location>
    </subcellularLocation>
</comment>
<dbReference type="Gene3D" id="3.30.1490.120">
    <property type="entry name" value="RNA polymerase Rpb7-like, N-terminal domain"/>
    <property type="match status" value="1"/>
</dbReference>
<keyword evidence="4 6" id="KW-0808">Transferase</keyword>
<gene>
    <name evidence="4" type="primary">rpo7</name>
    <name evidence="4" type="synonym">rpoE</name>
    <name evidence="6" type="ORF">FJY86_00935</name>
</gene>
<dbReference type="SUPFAM" id="SSF88798">
    <property type="entry name" value="N-terminal, heterodimerisation domain of RBP7 (RpoE)"/>
    <property type="match status" value="1"/>
</dbReference>
<reference evidence="6" key="1">
    <citation type="submission" date="2019-03" db="EMBL/GenBank/DDBJ databases">
        <title>Lake Tanganyika Metagenome-Assembled Genomes (MAGs).</title>
        <authorList>
            <person name="Tran P."/>
        </authorList>
    </citation>
    <scope>NUCLEOTIDE SEQUENCE</scope>
    <source>
        <strain evidence="6">M_DeepCast_50m_m2_156</strain>
    </source>
</reference>
<dbReference type="GO" id="GO:0003899">
    <property type="term" value="F:DNA-directed RNA polymerase activity"/>
    <property type="evidence" value="ECO:0007669"/>
    <property type="project" value="UniProtKB-UniRule"/>
</dbReference>
<comment type="domain">
    <text evidence="4">Forms 2 domains with an elongated structure; Rpo4 packs into the hinge region between the 2 domains.</text>
</comment>
<dbReference type="AlphaFoldDB" id="A0A8T4C654"/>
<dbReference type="EC" id="2.7.7.6" evidence="4"/>
<dbReference type="GO" id="GO:0003677">
    <property type="term" value="F:DNA binding"/>
    <property type="evidence" value="ECO:0007669"/>
    <property type="project" value="InterPro"/>
</dbReference>
<proteinExistence type="inferred from homology"/>
<dbReference type="NCBIfam" id="NF006333">
    <property type="entry name" value="PRK08563.1"/>
    <property type="match status" value="1"/>
</dbReference>
<evidence type="ECO:0000256" key="2">
    <source>
        <dbReference type="ARBA" id="ARBA00022478"/>
    </source>
</evidence>
<dbReference type="CDD" id="cd04460">
    <property type="entry name" value="S1_RpoE"/>
    <property type="match status" value="1"/>
</dbReference>
<evidence type="ECO:0000259" key="5">
    <source>
        <dbReference type="PROSITE" id="PS50126"/>
    </source>
</evidence>
<accession>A0A8T4C654</accession>
<dbReference type="Proteomes" id="UP000774699">
    <property type="component" value="Unassembled WGS sequence"/>
</dbReference>
<dbReference type="InterPro" id="IPR005576">
    <property type="entry name" value="Rpb7-like_N"/>
</dbReference>
<evidence type="ECO:0000256" key="3">
    <source>
        <dbReference type="ARBA" id="ARBA00023163"/>
    </source>
</evidence>
<organism evidence="6 7">
    <name type="scientific">Candidatus Iainarchaeum sp</name>
    <dbReference type="NCBI Taxonomy" id="3101447"/>
    <lineage>
        <taxon>Archaea</taxon>
        <taxon>Candidatus Iainarchaeota</taxon>
        <taxon>Candidatus Iainarchaeia</taxon>
        <taxon>Candidatus Iainarchaeales</taxon>
        <taxon>Candidatus Iainarchaeaceae</taxon>
        <taxon>Candidatus Iainarchaeum</taxon>
    </lineage>
</organism>
<comment type="caution">
    <text evidence="6">The sequence shown here is derived from an EMBL/GenBank/DDBJ whole genome shotgun (WGS) entry which is preliminary data.</text>
</comment>
<protein>
    <recommendedName>
        <fullName evidence="4">DNA-directed RNA polymerase subunit Rpo7</fullName>
        <ecNumber evidence="4">2.7.7.6</ecNumber>
    </recommendedName>
    <alternativeName>
        <fullName evidence="4">DNA-directed RNA polymerase subunit E</fullName>
    </alternativeName>
</protein>
<keyword evidence="4 6" id="KW-0548">Nucleotidyltransferase</keyword>
<name>A0A8T4C654_9ARCH</name>
<dbReference type="GO" id="GO:0000428">
    <property type="term" value="C:DNA-directed RNA polymerase complex"/>
    <property type="evidence" value="ECO:0007669"/>
    <property type="project" value="UniProtKB-KW"/>
</dbReference>
<dbReference type="HAMAP" id="MF_00865">
    <property type="entry name" value="RNApol_arch_Rpo7"/>
    <property type="match status" value="1"/>
</dbReference>
<dbReference type="SUPFAM" id="SSF50249">
    <property type="entry name" value="Nucleic acid-binding proteins"/>
    <property type="match status" value="1"/>
</dbReference>
<keyword evidence="4" id="KW-0963">Cytoplasm</keyword>
<dbReference type="PROSITE" id="PS50126">
    <property type="entry name" value="S1"/>
    <property type="match status" value="1"/>
</dbReference>
<dbReference type="InterPro" id="IPR046399">
    <property type="entry name" value="RNApol_Rpo7"/>
</dbReference>
<dbReference type="EMBL" id="VGJJ01000003">
    <property type="protein sequence ID" value="MBM3281891.1"/>
    <property type="molecule type" value="Genomic_DNA"/>
</dbReference>
<dbReference type="SMART" id="SM00316">
    <property type="entry name" value="S1"/>
    <property type="match status" value="1"/>
</dbReference>
<dbReference type="GO" id="GO:0005737">
    <property type="term" value="C:cytoplasm"/>
    <property type="evidence" value="ECO:0007669"/>
    <property type="project" value="UniProtKB-SubCell"/>
</dbReference>
<dbReference type="Gene3D" id="2.40.50.140">
    <property type="entry name" value="Nucleic acid-binding proteins"/>
    <property type="match status" value="1"/>
</dbReference>
<dbReference type="NCBIfam" id="TIGR00448">
    <property type="entry name" value="rpoE"/>
    <property type="match status" value="1"/>
</dbReference>
<comment type="catalytic activity">
    <reaction evidence="4">
        <text>RNA(n) + a ribonucleoside 5'-triphosphate = RNA(n+1) + diphosphate</text>
        <dbReference type="Rhea" id="RHEA:21248"/>
        <dbReference type="Rhea" id="RHEA-COMP:14527"/>
        <dbReference type="Rhea" id="RHEA-COMP:17342"/>
        <dbReference type="ChEBI" id="CHEBI:33019"/>
        <dbReference type="ChEBI" id="CHEBI:61557"/>
        <dbReference type="ChEBI" id="CHEBI:140395"/>
        <dbReference type="EC" id="2.7.7.6"/>
    </reaction>
</comment>
<evidence type="ECO:0000256" key="1">
    <source>
        <dbReference type="ARBA" id="ARBA00009307"/>
    </source>
</evidence>
<comment type="function">
    <text evidence="4">DNA-dependent RNA polymerase (RNAP) catalyzes the transcription of DNA into RNA using the four ribonucleoside triphosphates as substrates.</text>
</comment>
<dbReference type="PANTHER" id="PTHR12709:SF4">
    <property type="entry name" value="DNA-DIRECTED RNA POLYMERASE II SUBUNIT RPB7"/>
    <property type="match status" value="1"/>
</dbReference>
<dbReference type="InterPro" id="IPR036898">
    <property type="entry name" value="RNA_pol_Rpb7-like_N_sf"/>
</dbReference>
<evidence type="ECO:0000256" key="4">
    <source>
        <dbReference type="HAMAP-Rule" id="MF_00865"/>
    </source>
</evidence>
<dbReference type="Pfam" id="PF00575">
    <property type="entry name" value="S1"/>
    <property type="match status" value="1"/>
</dbReference>
<dbReference type="InterPro" id="IPR045113">
    <property type="entry name" value="Rpb7-like"/>
</dbReference>